<evidence type="ECO:0000313" key="3">
    <source>
        <dbReference type="EMBL" id="ATG55126.1"/>
    </source>
</evidence>
<dbReference type="RefSeq" id="WP_096799590.1">
    <property type="nucleotide sequence ID" value="NZ_CP023564.1"/>
</dbReference>
<keyword evidence="2" id="KW-1133">Transmembrane helix</keyword>
<evidence type="ECO:0000256" key="1">
    <source>
        <dbReference type="SAM" id="MobiDB-lite"/>
    </source>
</evidence>
<feature type="transmembrane region" description="Helical" evidence="2">
    <location>
        <begin position="91"/>
        <end position="113"/>
    </location>
</feature>
<proteinExistence type="predicted"/>
<sequence length="243" mass="25180">MSRRPGPSGPSEVPAWVTRGNEAIERVLLLIRISLLWALLSLLGLVVLGVAPASVAAADALIASRHGAAVKVLPTMWRSYREHLVTSNLRMLPLLVVQVGSAAMLWIVISGGAPGAVGAYVLGGAAMASLSWATASLAAIVAVPRIRRQDVLVTWRLALLVPGATPMRFLALTLCLGIWIALCSLLWPVAVLLGAGAAIDLAVSLLGRRLELLLEDLERSAAGASASRTGAGGSSAREAAAPR</sequence>
<dbReference type="Proteomes" id="UP000217889">
    <property type="component" value="Chromosome"/>
</dbReference>
<feature type="region of interest" description="Disordered" evidence="1">
    <location>
        <begin position="222"/>
        <end position="243"/>
    </location>
</feature>
<dbReference type="Pfam" id="PF04854">
    <property type="entry name" value="DUF624"/>
    <property type="match status" value="1"/>
</dbReference>
<evidence type="ECO:0000256" key="2">
    <source>
        <dbReference type="SAM" id="Phobius"/>
    </source>
</evidence>
<evidence type="ECO:0000313" key="4">
    <source>
        <dbReference type="Proteomes" id="UP000217889"/>
    </source>
</evidence>
<keyword evidence="2" id="KW-0812">Transmembrane</keyword>
<keyword evidence="4" id="KW-1185">Reference proteome</keyword>
<feature type="transmembrane region" description="Helical" evidence="2">
    <location>
        <begin position="185"/>
        <end position="206"/>
    </location>
</feature>
<dbReference type="KEGG" id="bgg:CFK41_10420"/>
<feature type="transmembrane region" description="Helical" evidence="2">
    <location>
        <begin position="119"/>
        <end position="143"/>
    </location>
</feature>
<evidence type="ECO:0008006" key="5">
    <source>
        <dbReference type="Google" id="ProtNLM"/>
    </source>
</evidence>
<dbReference type="InterPro" id="IPR006938">
    <property type="entry name" value="DUF624"/>
</dbReference>
<dbReference type="EMBL" id="CP023564">
    <property type="protein sequence ID" value="ATG55126.1"/>
    <property type="molecule type" value="Genomic_DNA"/>
</dbReference>
<accession>A0A291GYE8</accession>
<protein>
    <recommendedName>
        <fullName evidence="5">DUF624 domain-containing protein</fullName>
    </recommendedName>
</protein>
<feature type="transmembrane region" description="Helical" evidence="2">
    <location>
        <begin position="35"/>
        <end position="58"/>
    </location>
</feature>
<dbReference type="OrthoDB" id="4793619at2"/>
<name>A0A291GYE8_9MICO</name>
<keyword evidence="2" id="KW-0472">Membrane</keyword>
<gene>
    <name evidence="3" type="ORF">CFK41_10420</name>
</gene>
<reference evidence="3 4" key="1">
    <citation type="journal article" date="2014" name="Int. J. Syst. Evol. Microbiol.">
        <title>Brachybacterium ginsengisoli sp. nov., isolated from soil of a ginseng field.</title>
        <authorList>
            <person name="Hoang V.A."/>
            <person name="Kim Y.J."/>
            <person name="Nguyen N.L."/>
            <person name="Yang D.C."/>
        </authorList>
    </citation>
    <scope>NUCLEOTIDE SEQUENCE [LARGE SCALE GENOMIC DNA]</scope>
    <source>
        <strain evidence="3 4">DCY80</strain>
    </source>
</reference>
<dbReference type="AlphaFoldDB" id="A0A291GYE8"/>
<feature type="transmembrane region" description="Helical" evidence="2">
    <location>
        <begin position="155"/>
        <end position="179"/>
    </location>
</feature>
<organism evidence="3 4">
    <name type="scientific">Brachybacterium ginsengisoli</name>
    <dbReference type="NCBI Taxonomy" id="1331682"/>
    <lineage>
        <taxon>Bacteria</taxon>
        <taxon>Bacillati</taxon>
        <taxon>Actinomycetota</taxon>
        <taxon>Actinomycetes</taxon>
        <taxon>Micrococcales</taxon>
        <taxon>Dermabacteraceae</taxon>
        <taxon>Brachybacterium</taxon>
    </lineage>
</organism>